<dbReference type="Proteomes" id="UP000831113">
    <property type="component" value="Chromosome"/>
</dbReference>
<evidence type="ECO:0000256" key="1">
    <source>
        <dbReference type="ARBA" id="ARBA00004651"/>
    </source>
</evidence>
<comment type="similarity">
    <text evidence="7">Belongs to the binding-protein-dependent transport system permease family.</text>
</comment>
<dbReference type="RefSeq" id="WP_243797299.1">
    <property type="nucleotide sequence ID" value="NZ_CP094669.1"/>
</dbReference>
<comment type="subcellular location">
    <subcellularLocation>
        <location evidence="1 7">Cell membrane</location>
        <topology evidence="1 7">Multi-pass membrane protein</topology>
    </subcellularLocation>
</comment>
<keyword evidence="5 7" id="KW-1133">Transmembrane helix</keyword>
<proteinExistence type="inferred from homology"/>
<keyword evidence="4 7" id="KW-0812">Transmembrane</keyword>
<dbReference type="Pfam" id="PF00528">
    <property type="entry name" value="BPD_transp_1"/>
    <property type="match status" value="1"/>
</dbReference>
<dbReference type="EMBL" id="CP094669">
    <property type="protein sequence ID" value="UOG74099.1"/>
    <property type="molecule type" value="Genomic_DNA"/>
</dbReference>
<dbReference type="Gene3D" id="1.10.3720.10">
    <property type="entry name" value="MetI-like"/>
    <property type="match status" value="1"/>
</dbReference>
<reference evidence="9 10" key="1">
    <citation type="submission" date="2022-03" db="EMBL/GenBank/DDBJ databases">
        <title>Hymenobactersp. isolated from the air.</title>
        <authorList>
            <person name="Won M."/>
            <person name="Kwon S.-W."/>
        </authorList>
    </citation>
    <scope>NUCLEOTIDE SEQUENCE [LARGE SCALE GENOMIC DNA]</scope>
    <source>
        <strain evidence="9 10">KACC 21982</strain>
    </source>
</reference>
<dbReference type="PROSITE" id="PS50928">
    <property type="entry name" value="ABC_TM1"/>
    <property type="match status" value="1"/>
</dbReference>
<feature type="domain" description="ABC transmembrane type-1" evidence="8">
    <location>
        <begin position="1"/>
        <end position="201"/>
    </location>
</feature>
<feature type="transmembrane region" description="Helical" evidence="7">
    <location>
        <begin position="136"/>
        <end position="162"/>
    </location>
</feature>
<keyword evidence="3" id="KW-1003">Cell membrane</keyword>
<dbReference type="SUPFAM" id="SSF161098">
    <property type="entry name" value="MetI-like"/>
    <property type="match status" value="1"/>
</dbReference>
<organism evidence="9 10">
    <name type="scientific">Hymenobacter tibetensis</name>
    <dbReference type="NCBI Taxonomy" id="497967"/>
    <lineage>
        <taxon>Bacteria</taxon>
        <taxon>Pseudomonadati</taxon>
        <taxon>Bacteroidota</taxon>
        <taxon>Cytophagia</taxon>
        <taxon>Cytophagales</taxon>
        <taxon>Hymenobacteraceae</taxon>
        <taxon>Hymenobacter</taxon>
    </lineage>
</organism>
<keyword evidence="6 7" id="KW-0472">Membrane</keyword>
<protein>
    <submittedName>
        <fullName evidence="9">ABC transporter permease</fullName>
    </submittedName>
</protein>
<keyword evidence="10" id="KW-1185">Reference proteome</keyword>
<dbReference type="CDD" id="cd06261">
    <property type="entry name" value="TM_PBP2"/>
    <property type="match status" value="1"/>
</dbReference>
<dbReference type="InterPro" id="IPR000515">
    <property type="entry name" value="MetI-like"/>
</dbReference>
<dbReference type="InterPro" id="IPR035906">
    <property type="entry name" value="MetI-like_sf"/>
</dbReference>
<dbReference type="PANTHER" id="PTHR30465:SF0">
    <property type="entry name" value="OLIGOPEPTIDE TRANSPORT SYSTEM PERMEASE PROTEIN APPB"/>
    <property type="match status" value="1"/>
</dbReference>
<evidence type="ECO:0000256" key="7">
    <source>
        <dbReference type="RuleBase" id="RU363032"/>
    </source>
</evidence>
<evidence type="ECO:0000256" key="4">
    <source>
        <dbReference type="ARBA" id="ARBA00022692"/>
    </source>
</evidence>
<evidence type="ECO:0000256" key="2">
    <source>
        <dbReference type="ARBA" id="ARBA00022448"/>
    </source>
</evidence>
<feature type="transmembrane region" description="Helical" evidence="7">
    <location>
        <begin position="182"/>
        <end position="205"/>
    </location>
</feature>
<gene>
    <name evidence="9" type="ORF">MTX78_18500</name>
</gene>
<keyword evidence="2 7" id="KW-0813">Transport</keyword>
<evidence type="ECO:0000256" key="3">
    <source>
        <dbReference type="ARBA" id="ARBA00022475"/>
    </source>
</evidence>
<evidence type="ECO:0000313" key="9">
    <source>
        <dbReference type="EMBL" id="UOG74099.1"/>
    </source>
</evidence>
<sequence length="217" mass="23334">MAALLVVGLSIPVGLWLAARSGSHWMLTVLLALDALPLFVIALLLMMLLASPDYLSLFPAFGLSAEEEDAGISSILKQPAFLILPLASLVISTITEPAVQLAHALRHEAQLDYIVTARAKGLAKMQVLQRHALRNALLPTLTLFTELLPNLLAGTVVVELVFALPGLGRLVADAAAARDYPVLLGGVLVVLVVRQLLLVFADWLYQLADPRIRALNQ</sequence>
<evidence type="ECO:0000256" key="5">
    <source>
        <dbReference type="ARBA" id="ARBA00022989"/>
    </source>
</evidence>
<evidence type="ECO:0000256" key="6">
    <source>
        <dbReference type="ARBA" id="ARBA00023136"/>
    </source>
</evidence>
<feature type="transmembrane region" description="Helical" evidence="7">
    <location>
        <begin position="30"/>
        <end position="50"/>
    </location>
</feature>
<name>A0ABY4CYP6_9BACT</name>
<evidence type="ECO:0000313" key="10">
    <source>
        <dbReference type="Proteomes" id="UP000831113"/>
    </source>
</evidence>
<dbReference type="PANTHER" id="PTHR30465">
    <property type="entry name" value="INNER MEMBRANE ABC TRANSPORTER"/>
    <property type="match status" value="1"/>
</dbReference>
<evidence type="ECO:0000259" key="8">
    <source>
        <dbReference type="PROSITE" id="PS50928"/>
    </source>
</evidence>
<accession>A0ABY4CYP6</accession>